<accession>A0A2T0HI62</accession>
<dbReference type="SUPFAM" id="SSF52402">
    <property type="entry name" value="Adenine nucleotide alpha hydrolases-like"/>
    <property type="match status" value="1"/>
</dbReference>
<dbReference type="PRINTS" id="PR01438">
    <property type="entry name" value="UNVRSLSTRESS"/>
</dbReference>
<feature type="domain" description="UspA" evidence="2">
    <location>
        <begin position="15"/>
        <end position="80"/>
    </location>
</feature>
<comment type="caution">
    <text evidence="3">The sequence shown here is derived from an EMBL/GenBank/DDBJ whole genome shotgun (WGS) entry which is preliminary data.</text>
</comment>
<dbReference type="Pfam" id="PF00582">
    <property type="entry name" value="Usp"/>
    <property type="match status" value="1"/>
</dbReference>
<evidence type="ECO:0000313" key="4">
    <source>
        <dbReference type="Proteomes" id="UP000239731"/>
    </source>
</evidence>
<dbReference type="Gene3D" id="3.40.50.620">
    <property type="entry name" value="HUPs"/>
    <property type="match status" value="1"/>
</dbReference>
<dbReference type="InterPro" id="IPR014729">
    <property type="entry name" value="Rossmann-like_a/b/a_fold"/>
</dbReference>
<dbReference type="Proteomes" id="UP000239731">
    <property type="component" value="Unassembled WGS sequence"/>
</dbReference>
<gene>
    <name evidence="3" type="ORF">C7A10_32750</name>
</gene>
<name>A0A2T0HI62_PSEFL</name>
<feature type="non-terminal residue" evidence="3">
    <location>
        <position position="1"/>
    </location>
</feature>
<organism evidence="3 4">
    <name type="scientific">Pseudomonas fluorescens</name>
    <dbReference type="NCBI Taxonomy" id="294"/>
    <lineage>
        <taxon>Bacteria</taxon>
        <taxon>Pseudomonadati</taxon>
        <taxon>Pseudomonadota</taxon>
        <taxon>Gammaproteobacteria</taxon>
        <taxon>Pseudomonadales</taxon>
        <taxon>Pseudomonadaceae</taxon>
        <taxon>Pseudomonas</taxon>
    </lineage>
</organism>
<proteinExistence type="inferred from homology"/>
<dbReference type="PANTHER" id="PTHR31964:SF113">
    <property type="entry name" value="USPA DOMAIN-CONTAINING PROTEIN"/>
    <property type="match status" value="1"/>
</dbReference>
<evidence type="ECO:0000313" key="3">
    <source>
        <dbReference type="EMBL" id="PRW76295.1"/>
    </source>
</evidence>
<dbReference type="PANTHER" id="PTHR31964">
    <property type="entry name" value="ADENINE NUCLEOTIDE ALPHA HYDROLASES-LIKE SUPERFAMILY PROTEIN"/>
    <property type="match status" value="1"/>
</dbReference>
<dbReference type="EMBL" id="PVUH01000270">
    <property type="protein sequence ID" value="PRW76295.1"/>
    <property type="molecule type" value="Genomic_DNA"/>
</dbReference>
<protein>
    <submittedName>
        <fullName evidence="3">Universal stress protein UspA</fullName>
    </submittedName>
</protein>
<dbReference type="InterPro" id="IPR006016">
    <property type="entry name" value="UspA"/>
</dbReference>
<evidence type="ECO:0000256" key="1">
    <source>
        <dbReference type="ARBA" id="ARBA00008791"/>
    </source>
</evidence>
<reference evidence="3 4" key="1">
    <citation type="submission" date="2018-03" db="EMBL/GenBank/DDBJ databases">
        <title>Blue discolouration in mozzarella cheese caused by Pseudomonas fluorescens.</title>
        <authorList>
            <person name="Chiesa F."/>
            <person name="Dalmasso A."/>
            <person name="Lomonaco S."/>
        </authorList>
    </citation>
    <scope>NUCLEOTIDE SEQUENCE [LARGE SCALE GENOMIC DNA]</scope>
    <source>
        <strain evidence="3 4">11293</strain>
    </source>
</reference>
<dbReference type="AlphaFoldDB" id="A0A2T0HI62"/>
<sequence>DLVAEVRNTPAVSAVPGAAEVRTTVAVQIGPAAQALVDASVGADLLVVGSRGRGAARSALLGSVALHCVTHAACPVIVVH</sequence>
<dbReference type="RefSeq" id="WP_181197032.1">
    <property type="nucleotide sequence ID" value="NZ_PVUH01000270.1"/>
</dbReference>
<comment type="similarity">
    <text evidence="1">Belongs to the universal stress protein A family.</text>
</comment>
<feature type="non-terminal residue" evidence="3">
    <location>
        <position position="80"/>
    </location>
</feature>
<dbReference type="InterPro" id="IPR006015">
    <property type="entry name" value="Universal_stress_UspA"/>
</dbReference>
<evidence type="ECO:0000259" key="2">
    <source>
        <dbReference type="Pfam" id="PF00582"/>
    </source>
</evidence>